<gene>
    <name evidence="2" type="ORF">HAKA00212_LOCUS3123</name>
</gene>
<protein>
    <submittedName>
        <fullName evidence="2">Uncharacterized protein</fullName>
    </submittedName>
</protein>
<feature type="compositionally biased region" description="Basic residues" evidence="1">
    <location>
        <begin position="120"/>
        <end position="135"/>
    </location>
</feature>
<sequence>MRNKEYAEVRRKIFQGKDRRREISAPEERPENDEPVAILSLDEVPYDRDLKWCNQASNARPRRTVGKGHRMFQQVADITEGAVQEYGQLDSHYRALDQRKVLYDAEVGRNVAAAGGHHPGSQRRGGRGGRGRRGGGRGDSGSGKAVGQHEGKQHGGGRNAPPRRGGAGDRRNTQNGYRPRPQQLAGFPPGHPVPAQAHPAQAALRQSPAHTPPSLPSSPALPAAPPPALGAPPPTQFPLGVSAALVVPGLQGLQLGGDPVWGAPAPAPAPAPATPGAFTPAASPEFAAQVAAAREMIEITDDMSAALADDNLSSAAGLNAKAVEFVPNFGGGGSALAIPGINAQRMFPPEVP</sequence>
<reference evidence="2" key="1">
    <citation type="submission" date="2021-01" db="EMBL/GenBank/DDBJ databases">
        <authorList>
            <person name="Corre E."/>
            <person name="Pelletier E."/>
            <person name="Niang G."/>
            <person name="Scheremetjew M."/>
            <person name="Finn R."/>
            <person name="Kale V."/>
            <person name="Holt S."/>
            <person name="Cochrane G."/>
            <person name="Meng A."/>
            <person name="Brown T."/>
            <person name="Cohen L."/>
        </authorList>
    </citation>
    <scope>NUCLEOTIDE SEQUENCE</scope>
    <source>
        <strain evidence="2">CCMP3107</strain>
    </source>
</reference>
<organism evidence="2">
    <name type="scientific">Heterosigma akashiwo</name>
    <name type="common">Chromophytic alga</name>
    <name type="synonym">Heterosigma carterae</name>
    <dbReference type="NCBI Taxonomy" id="2829"/>
    <lineage>
        <taxon>Eukaryota</taxon>
        <taxon>Sar</taxon>
        <taxon>Stramenopiles</taxon>
        <taxon>Ochrophyta</taxon>
        <taxon>Raphidophyceae</taxon>
        <taxon>Chattonellales</taxon>
        <taxon>Chattonellaceae</taxon>
        <taxon>Heterosigma</taxon>
    </lineage>
</organism>
<evidence type="ECO:0000256" key="1">
    <source>
        <dbReference type="SAM" id="MobiDB-lite"/>
    </source>
</evidence>
<accession>A0A6V1NUB3</accession>
<name>A0A6V1NUB3_HETAK</name>
<dbReference type="AlphaFoldDB" id="A0A6V1NUB3"/>
<feature type="region of interest" description="Disordered" evidence="1">
    <location>
        <begin position="112"/>
        <end position="235"/>
    </location>
</feature>
<proteinExistence type="predicted"/>
<dbReference type="EMBL" id="HBIU01007933">
    <property type="protein sequence ID" value="CAE0624456.1"/>
    <property type="molecule type" value="Transcribed_RNA"/>
</dbReference>
<feature type="compositionally biased region" description="Pro residues" evidence="1">
    <location>
        <begin position="222"/>
        <end position="235"/>
    </location>
</feature>
<feature type="compositionally biased region" description="Low complexity" evidence="1">
    <location>
        <begin position="193"/>
        <end position="209"/>
    </location>
</feature>
<evidence type="ECO:0000313" key="2">
    <source>
        <dbReference type="EMBL" id="CAE0624456.1"/>
    </source>
</evidence>